<dbReference type="SUPFAM" id="SSF56672">
    <property type="entry name" value="DNA/RNA polymerases"/>
    <property type="match status" value="1"/>
</dbReference>
<dbReference type="OrthoDB" id="411871at2759"/>
<gene>
    <name evidence="1" type="ORF">EVAR_60669_1</name>
</gene>
<comment type="caution">
    <text evidence="1">The sequence shown here is derived from an EMBL/GenBank/DDBJ whole genome shotgun (WGS) entry which is preliminary data.</text>
</comment>
<dbReference type="EMBL" id="BGZK01002152">
    <property type="protein sequence ID" value="GBP91219.1"/>
    <property type="molecule type" value="Genomic_DNA"/>
</dbReference>
<proteinExistence type="predicted"/>
<protein>
    <submittedName>
        <fullName evidence="1">115 kDa protein in type-1 retrotransposable element R1DM</fullName>
    </submittedName>
</protein>
<sequence>MTRRLRRITLFAASHLAVYPKSIRIYSNRIGCTSPHLFRVRWDNQVPNTAPGADGLSTRIKQNAWYSASAEITEMYAGCVRDGIFPDVWKSGRLLVLLKGNGRPLIDPKAYRPITLLPVLGKILERIILKCSLEIMRGILENQHGFSPGKSTLTALLEMLKVVK</sequence>
<organism evidence="1 2">
    <name type="scientific">Eumeta variegata</name>
    <name type="common">Bagworm moth</name>
    <name type="synonym">Eumeta japonica</name>
    <dbReference type="NCBI Taxonomy" id="151549"/>
    <lineage>
        <taxon>Eukaryota</taxon>
        <taxon>Metazoa</taxon>
        <taxon>Ecdysozoa</taxon>
        <taxon>Arthropoda</taxon>
        <taxon>Hexapoda</taxon>
        <taxon>Insecta</taxon>
        <taxon>Pterygota</taxon>
        <taxon>Neoptera</taxon>
        <taxon>Endopterygota</taxon>
        <taxon>Lepidoptera</taxon>
        <taxon>Glossata</taxon>
        <taxon>Ditrysia</taxon>
        <taxon>Tineoidea</taxon>
        <taxon>Psychidae</taxon>
        <taxon>Oiketicinae</taxon>
        <taxon>Eumeta</taxon>
    </lineage>
</organism>
<dbReference type="GO" id="GO:0071897">
    <property type="term" value="P:DNA biosynthetic process"/>
    <property type="evidence" value="ECO:0007669"/>
    <property type="project" value="UniProtKB-ARBA"/>
</dbReference>
<evidence type="ECO:0000313" key="1">
    <source>
        <dbReference type="EMBL" id="GBP91219.1"/>
    </source>
</evidence>
<keyword evidence="2" id="KW-1185">Reference proteome</keyword>
<dbReference type="InterPro" id="IPR043502">
    <property type="entry name" value="DNA/RNA_pol_sf"/>
</dbReference>
<dbReference type="PANTHER" id="PTHR19446">
    <property type="entry name" value="REVERSE TRANSCRIPTASES"/>
    <property type="match status" value="1"/>
</dbReference>
<name>A0A4C1ZW05_EUMVA</name>
<reference evidence="1 2" key="1">
    <citation type="journal article" date="2019" name="Commun. Biol.">
        <title>The bagworm genome reveals a unique fibroin gene that provides high tensile strength.</title>
        <authorList>
            <person name="Kono N."/>
            <person name="Nakamura H."/>
            <person name="Ohtoshi R."/>
            <person name="Tomita M."/>
            <person name="Numata K."/>
            <person name="Arakawa K."/>
        </authorList>
    </citation>
    <scope>NUCLEOTIDE SEQUENCE [LARGE SCALE GENOMIC DNA]</scope>
</reference>
<accession>A0A4C1ZW05</accession>
<dbReference type="Proteomes" id="UP000299102">
    <property type="component" value="Unassembled WGS sequence"/>
</dbReference>
<evidence type="ECO:0000313" key="2">
    <source>
        <dbReference type="Proteomes" id="UP000299102"/>
    </source>
</evidence>
<dbReference type="STRING" id="151549.A0A4C1ZW05"/>
<dbReference type="AlphaFoldDB" id="A0A4C1ZW05"/>